<dbReference type="EMBL" id="MN517533">
    <property type="protein sequence ID" value="QFQ61216.1"/>
    <property type="molecule type" value="mRNA"/>
</dbReference>
<proteinExistence type="evidence at transcript level"/>
<feature type="chain" id="PRO_5024281842" evidence="1">
    <location>
        <begin position="22"/>
        <end position="73"/>
    </location>
</feature>
<accession>A0A5P8I101</accession>
<keyword evidence="1" id="KW-0732">Signal</keyword>
<evidence type="ECO:0000256" key="1">
    <source>
        <dbReference type="SAM" id="SignalP"/>
    </source>
</evidence>
<evidence type="ECO:0000313" key="2">
    <source>
        <dbReference type="EMBL" id="QFQ61216.1"/>
    </source>
</evidence>
<sequence length="73" mass="8425">MGGRFVVTALIAMTLLSFVLARGHDRPNRWSLKILPYYFTFPRFGRRSYNFGHWNIRHAVDTRPKGTGASGRQ</sequence>
<organism evidence="2">
    <name type="scientific">Conus magus</name>
    <name type="common">Magical cone</name>
    <dbReference type="NCBI Taxonomy" id="6492"/>
    <lineage>
        <taxon>Eukaryota</taxon>
        <taxon>Metazoa</taxon>
        <taxon>Spiralia</taxon>
        <taxon>Lophotrochozoa</taxon>
        <taxon>Mollusca</taxon>
        <taxon>Gastropoda</taxon>
        <taxon>Caenogastropoda</taxon>
        <taxon>Neogastropoda</taxon>
        <taxon>Conoidea</taxon>
        <taxon>Conidae</taxon>
        <taxon>Conus</taxon>
        <taxon>Pionoconus</taxon>
    </lineage>
</organism>
<dbReference type="AlphaFoldDB" id="A0A5P8I101"/>
<protein>
    <submittedName>
        <fullName evidence="2">Uncharacterized protein</fullName>
    </submittedName>
</protein>
<feature type="signal peptide" evidence="1">
    <location>
        <begin position="1"/>
        <end position="21"/>
    </location>
</feature>
<reference evidence="2" key="1">
    <citation type="journal article" date="2019" name="Mar. Drugs">
        <title>Conotoxin diversity in the venom gland transcriptome of the Magician's Cone, Pionoconus magus.</title>
        <authorList>
            <person name="Pardos-Blas J.R."/>
            <person name="Irisarri I."/>
            <person name="Abalde S."/>
            <person name="Tenorio M.J."/>
            <person name="Zardoya R."/>
        </authorList>
    </citation>
    <scope>NUCLEOTIDE SEQUENCE</scope>
    <source>
        <tissue evidence="2">Venom gland</tissue>
    </source>
</reference>
<name>A0A5P8I101_CONMA</name>